<feature type="region of interest" description="Disordered" evidence="1">
    <location>
        <begin position="492"/>
        <end position="512"/>
    </location>
</feature>
<protein>
    <submittedName>
        <fullName evidence="3">Uncharacterized protein</fullName>
    </submittedName>
</protein>
<proteinExistence type="predicted"/>
<dbReference type="KEGG" id="ovi:T265_01080"/>
<feature type="region of interest" description="Disordered" evidence="1">
    <location>
        <begin position="152"/>
        <end position="184"/>
    </location>
</feature>
<gene>
    <name evidence="3" type="ORF">T265_01080</name>
</gene>
<feature type="chain" id="PRO_5001705573" evidence="2">
    <location>
        <begin position="22"/>
        <end position="512"/>
    </location>
</feature>
<feature type="compositionally biased region" description="Basic and acidic residues" evidence="1">
    <location>
        <begin position="497"/>
        <end position="512"/>
    </location>
</feature>
<dbReference type="RefSeq" id="XP_009163287.1">
    <property type="nucleotide sequence ID" value="XM_009165023.1"/>
</dbReference>
<feature type="compositionally biased region" description="Polar residues" evidence="1">
    <location>
        <begin position="353"/>
        <end position="380"/>
    </location>
</feature>
<organism evidence="3 4">
    <name type="scientific">Opisthorchis viverrini</name>
    <name type="common">Southeast Asian liver fluke</name>
    <dbReference type="NCBI Taxonomy" id="6198"/>
    <lineage>
        <taxon>Eukaryota</taxon>
        <taxon>Metazoa</taxon>
        <taxon>Spiralia</taxon>
        <taxon>Lophotrochozoa</taxon>
        <taxon>Platyhelminthes</taxon>
        <taxon>Trematoda</taxon>
        <taxon>Digenea</taxon>
        <taxon>Opisthorchiida</taxon>
        <taxon>Opisthorchiata</taxon>
        <taxon>Opisthorchiidae</taxon>
        <taxon>Opisthorchis</taxon>
    </lineage>
</organism>
<feature type="signal peptide" evidence="2">
    <location>
        <begin position="1"/>
        <end position="21"/>
    </location>
</feature>
<evidence type="ECO:0000313" key="4">
    <source>
        <dbReference type="Proteomes" id="UP000054324"/>
    </source>
</evidence>
<evidence type="ECO:0000256" key="2">
    <source>
        <dbReference type="SAM" id="SignalP"/>
    </source>
</evidence>
<name>A0A074ZZU9_OPIVI</name>
<dbReference type="AlphaFoldDB" id="A0A074ZZU9"/>
<dbReference type="CTD" id="20315268"/>
<feature type="compositionally biased region" description="Basic and acidic residues" evidence="1">
    <location>
        <begin position="166"/>
        <end position="184"/>
    </location>
</feature>
<evidence type="ECO:0000313" key="3">
    <source>
        <dbReference type="EMBL" id="KER32993.1"/>
    </source>
</evidence>
<feature type="compositionally biased region" description="Basic and acidic residues" evidence="1">
    <location>
        <begin position="291"/>
        <end position="300"/>
    </location>
</feature>
<feature type="region of interest" description="Disordered" evidence="1">
    <location>
        <begin position="108"/>
        <end position="130"/>
    </location>
</feature>
<dbReference type="Proteomes" id="UP000054324">
    <property type="component" value="Unassembled WGS sequence"/>
</dbReference>
<feature type="region of interest" description="Disordered" evidence="1">
    <location>
        <begin position="260"/>
        <end position="300"/>
    </location>
</feature>
<evidence type="ECO:0000256" key="1">
    <source>
        <dbReference type="SAM" id="MobiDB-lite"/>
    </source>
</evidence>
<sequence length="512" mass="56915">MFAMGLRWLFISLLIFGQSGATPIQMESLTNGATEEYPAETTMESNWPQEIAPEVHITLFSELTTNEPVENTPVTELGEQHAEEEESTEMFYTNLADEDGHVTMEETENTAQSTEEIHSVSDIGTTSESMSEIETEQLELSSTKTIATAEIKTETEPEGSTVCTDPSHRHESPDSKMERQENGKWKTETVSKLMNTMVQLLGVSTKELNGYQYVMALRGPDGSLYVPQHHKKSTREHLAALLGFADEIIVSKNALSHLDEEESTVTETRKYSVAAGSTQPEIQDDITESPQENHTEESMKEVLVETNALTETLVDHEWATDNEAKLNDKSTSSTEDLLEPSELTPHDSHSEASESNQASLTIHQTSEPTGQTDTSTSEPQISMPVEIHPEETLEGLTKLFRKVNENVDGLIKFIKSPELLEEKLKNITKPFLSDVESVAETHLARLLGQDVDEESSLKAKSVSDEFSGVDGSQDEYKFPVDTLETIEAMEPSTEIISTKDQENGQEVPLEHY</sequence>
<feature type="region of interest" description="Disordered" evidence="1">
    <location>
        <begin position="315"/>
        <end position="382"/>
    </location>
</feature>
<feature type="compositionally biased region" description="Basic and acidic residues" evidence="1">
    <location>
        <begin position="315"/>
        <end position="328"/>
    </location>
</feature>
<dbReference type="GeneID" id="20315268"/>
<reference evidence="3 4" key="1">
    <citation type="submission" date="2013-11" db="EMBL/GenBank/DDBJ databases">
        <title>Opisthorchis viverrini - life in the bile duct.</title>
        <authorList>
            <person name="Young N.D."/>
            <person name="Nagarajan N."/>
            <person name="Lin S.J."/>
            <person name="Korhonen P.K."/>
            <person name="Jex A.R."/>
            <person name="Hall R.S."/>
            <person name="Safavi-Hemami H."/>
            <person name="Kaewkong W."/>
            <person name="Bertrand D."/>
            <person name="Gao S."/>
            <person name="Seet Q."/>
            <person name="Wongkham S."/>
            <person name="Teh B.T."/>
            <person name="Wongkham C."/>
            <person name="Intapan P.M."/>
            <person name="Maleewong W."/>
            <person name="Yang X."/>
            <person name="Hu M."/>
            <person name="Wang Z."/>
            <person name="Hofmann A."/>
            <person name="Sternberg P.W."/>
            <person name="Tan P."/>
            <person name="Wang J."/>
            <person name="Gasser R.B."/>
        </authorList>
    </citation>
    <scope>NUCLEOTIDE SEQUENCE [LARGE SCALE GENOMIC DNA]</scope>
</reference>
<keyword evidence="4" id="KW-1185">Reference proteome</keyword>
<accession>A0A074ZZU9</accession>
<dbReference type="OrthoDB" id="6270831at2759"/>
<keyword evidence="2" id="KW-0732">Signal</keyword>
<dbReference type="EMBL" id="KL596629">
    <property type="protein sequence ID" value="KER32993.1"/>
    <property type="molecule type" value="Genomic_DNA"/>
</dbReference>